<dbReference type="InterPro" id="IPR050624">
    <property type="entry name" value="HTH-type_Tx_Regulator"/>
</dbReference>
<name>A0A419SZD4_9FIRM</name>
<dbReference type="PRINTS" id="PR00455">
    <property type="entry name" value="HTHTETR"/>
</dbReference>
<accession>A0A419SZD4</accession>
<feature type="domain" description="HTH tetR-type" evidence="3">
    <location>
        <begin position="9"/>
        <end position="69"/>
    </location>
</feature>
<dbReference type="SUPFAM" id="SSF48498">
    <property type="entry name" value="Tetracyclin repressor-like, C-terminal domain"/>
    <property type="match status" value="1"/>
</dbReference>
<keyword evidence="5" id="KW-1185">Reference proteome</keyword>
<dbReference type="InterPro" id="IPR001647">
    <property type="entry name" value="HTH_TetR"/>
</dbReference>
<dbReference type="Gene3D" id="1.10.10.60">
    <property type="entry name" value="Homeodomain-like"/>
    <property type="match status" value="1"/>
</dbReference>
<evidence type="ECO:0000313" key="5">
    <source>
        <dbReference type="Proteomes" id="UP000284177"/>
    </source>
</evidence>
<sequence>MDKKEIQRQRRRKYFIDAAKHILKTKGIDDITVRKVAELAGYSYGTIYNYFKDLNELLWYVVGEIFQDILQFIDNNLDDNNKALEGMKNAYRLYTSYFIDNPNFYRLLFFSQLGKPPEEIEEKIRKPIFAQRQIKLLKQCADEGLIKEEDIERISEILTGMVHGLMLFHFSNKELLSEEEFFKKIEDNIDFILNSKE</sequence>
<gene>
    <name evidence="4" type="ORF">BET03_04000</name>
</gene>
<comment type="caution">
    <text evidence="4">The sequence shown here is derived from an EMBL/GenBank/DDBJ whole genome shotgun (WGS) entry which is preliminary data.</text>
</comment>
<dbReference type="InterPro" id="IPR009057">
    <property type="entry name" value="Homeodomain-like_sf"/>
</dbReference>
<dbReference type="Proteomes" id="UP000284177">
    <property type="component" value="Unassembled WGS sequence"/>
</dbReference>
<proteinExistence type="predicted"/>
<dbReference type="InterPro" id="IPR036271">
    <property type="entry name" value="Tet_transcr_reg_TetR-rel_C_sf"/>
</dbReference>
<dbReference type="EMBL" id="MCIB01000034">
    <property type="protein sequence ID" value="RKD30508.1"/>
    <property type="molecule type" value="Genomic_DNA"/>
</dbReference>
<evidence type="ECO:0000256" key="2">
    <source>
        <dbReference type="PROSITE-ProRule" id="PRU00335"/>
    </source>
</evidence>
<dbReference type="Pfam" id="PF00440">
    <property type="entry name" value="TetR_N"/>
    <property type="match status" value="1"/>
</dbReference>
<evidence type="ECO:0000313" key="4">
    <source>
        <dbReference type="EMBL" id="RKD30508.1"/>
    </source>
</evidence>
<dbReference type="PROSITE" id="PS50977">
    <property type="entry name" value="HTH_TETR_2"/>
    <property type="match status" value="1"/>
</dbReference>
<dbReference type="GO" id="GO:0003677">
    <property type="term" value="F:DNA binding"/>
    <property type="evidence" value="ECO:0007669"/>
    <property type="project" value="UniProtKB-UniRule"/>
</dbReference>
<feature type="DNA-binding region" description="H-T-H motif" evidence="2">
    <location>
        <begin position="32"/>
        <end position="51"/>
    </location>
</feature>
<dbReference type="OrthoDB" id="5366068at2"/>
<dbReference type="PANTHER" id="PTHR43479:SF11">
    <property type="entry name" value="ACREF_ENVCD OPERON REPRESSOR-RELATED"/>
    <property type="match status" value="1"/>
</dbReference>
<keyword evidence="1 2" id="KW-0238">DNA-binding</keyword>
<evidence type="ECO:0000259" key="3">
    <source>
        <dbReference type="PROSITE" id="PS50977"/>
    </source>
</evidence>
<evidence type="ECO:0000256" key="1">
    <source>
        <dbReference type="ARBA" id="ARBA00023125"/>
    </source>
</evidence>
<dbReference type="SUPFAM" id="SSF46689">
    <property type="entry name" value="Homeodomain-like"/>
    <property type="match status" value="1"/>
</dbReference>
<dbReference type="PANTHER" id="PTHR43479">
    <property type="entry name" value="ACREF/ENVCD OPERON REPRESSOR-RELATED"/>
    <property type="match status" value="1"/>
</dbReference>
<dbReference type="RefSeq" id="WP_120169922.1">
    <property type="nucleotide sequence ID" value="NZ_MCIB01000034.1"/>
</dbReference>
<dbReference type="Gene3D" id="1.10.357.10">
    <property type="entry name" value="Tetracycline Repressor, domain 2"/>
    <property type="match status" value="1"/>
</dbReference>
<dbReference type="AlphaFoldDB" id="A0A419SZD4"/>
<protein>
    <recommendedName>
        <fullName evidence="3">HTH tetR-type domain-containing protein</fullName>
    </recommendedName>
</protein>
<reference evidence="4 5" key="1">
    <citation type="submission" date="2016-08" db="EMBL/GenBank/DDBJ databases">
        <title>Novel Firmicutes and Novel Genomes.</title>
        <authorList>
            <person name="Poppleton D.I."/>
            <person name="Gribaldo S."/>
        </authorList>
    </citation>
    <scope>NUCLEOTIDE SEQUENCE [LARGE SCALE GENOMIC DNA]</scope>
    <source>
        <strain evidence="4 5">CTT3</strain>
    </source>
</reference>
<organism evidence="4 5">
    <name type="scientific">Thermohalobacter berrensis</name>
    <dbReference type="NCBI Taxonomy" id="99594"/>
    <lineage>
        <taxon>Bacteria</taxon>
        <taxon>Bacillati</taxon>
        <taxon>Bacillota</taxon>
        <taxon>Tissierellia</taxon>
        <taxon>Tissierellales</taxon>
        <taxon>Thermohalobacteraceae</taxon>
        <taxon>Thermohalobacter</taxon>
    </lineage>
</organism>